<evidence type="ECO:0000313" key="2">
    <source>
        <dbReference type="EMBL" id="MEI6002843.1"/>
    </source>
</evidence>
<dbReference type="Proteomes" id="UP001386437">
    <property type="component" value="Unassembled WGS sequence"/>
</dbReference>
<proteinExistence type="predicted"/>
<name>A0ABU8J5L9_9BURK</name>
<dbReference type="SUPFAM" id="SSF159594">
    <property type="entry name" value="XCC0632-like"/>
    <property type="match status" value="1"/>
</dbReference>
<dbReference type="Gene3D" id="3.40.50.10610">
    <property type="entry name" value="ABC-type transport auxiliary lipoprotein component"/>
    <property type="match status" value="1"/>
</dbReference>
<gene>
    <name evidence="2" type="ORF">H3V53_38845</name>
</gene>
<dbReference type="InterPro" id="IPR005586">
    <property type="entry name" value="ABC_trans_aux"/>
</dbReference>
<accession>A0ABU8J5L9</accession>
<organism evidence="2 3">
    <name type="scientific">Paraburkholderia bengalensis</name>
    <dbReference type="NCBI Taxonomy" id="2747562"/>
    <lineage>
        <taxon>Bacteria</taxon>
        <taxon>Pseudomonadati</taxon>
        <taxon>Pseudomonadota</taxon>
        <taxon>Betaproteobacteria</taxon>
        <taxon>Burkholderiales</taxon>
        <taxon>Burkholderiaceae</taxon>
        <taxon>Paraburkholderia</taxon>
    </lineage>
</organism>
<dbReference type="Pfam" id="PF03886">
    <property type="entry name" value="ABC_trans_aux"/>
    <property type="match status" value="1"/>
</dbReference>
<evidence type="ECO:0000259" key="1">
    <source>
        <dbReference type="Pfam" id="PF03886"/>
    </source>
</evidence>
<evidence type="ECO:0000313" key="3">
    <source>
        <dbReference type="Proteomes" id="UP001386437"/>
    </source>
</evidence>
<reference evidence="2 3" key="1">
    <citation type="journal article" date="2022" name="Arch. Microbiol.">
        <title>Paraburkholderia bengalensis sp. nov. isolated from roots of Oryza sativa, IR64.</title>
        <authorList>
            <person name="Nag P."/>
            <person name="Mondal N."/>
            <person name="Sarkar J."/>
            <person name="Das S."/>
        </authorList>
    </citation>
    <scope>NUCLEOTIDE SEQUENCE [LARGE SCALE GENOMIC DNA]</scope>
    <source>
        <strain evidence="2 3">IR64_4_BI</strain>
    </source>
</reference>
<keyword evidence="3" id="KW-1185">Reference proteome</keyword>
<feature type="domain" description="ABC-type transport auxiliary lipoprotein component" evidence="1">
    <location>
        <begin position="43"/>
        <end position="200"/>
    </location>
</feature>
<protein>
    <submittedName>
        <fullName evidence="2">Membrane integrity-associated transporter subunit PqiC</fullName>
    </submittedName>
</protein>
<dbReference type="PROSITE" id="PS51257">
    <property type="entry name" value="PROKAR_LIPOPROTEIN"/>
    <property type="match status" value="1"/>
</dbReference>
<comment type="caution">
    <text evidence="2">The sequence shown here is derived from an EMBL/GenBank/DDBJ whole genome shotgun (WGS) entry which is preliminary data.</text>
</comment>
<dbReference type="EMBL" id="JACFYJ010000136">
    <property type="protein sequence ID" value="MEI6002843.1"/>
    <property type="molecule type" value="Genomic_DNA"/>
</dbReference>
<sequence>MTCLSKADERAEVDVKRFCGCIVGILLLLSATGCANDLFRSVYRLNSVQTPQSLDPGIPLAIVVDYVTIPEVVDRPQLVLRINPSQLRVAEAARWSEPLKVQIANVVAVDMQRLFVDARVSTILQPTDRPTVRIAINVQTFDSAPGSGAVLVVGWSILIPDSKRVLNGRSLVIQRVDVSGYDALVDAQSQALGAVCVDMAEAIVSAIKKKPQRVDRVFDAMDHQNTLRTRS</sequence>